<keyword evidence="4 7" id="KW-0479">Metal-binding</keyword>
<feature type="binding site" evidence="7">
    <location>
        <position position="136"/>
    </location>
    <ligand>
        <name>Zn(2+)</name>
        <dbReference type="ChEBI" id="CHEBI:29105"/>
        <label>2</label>
    </ligand>
</feature>
<dbReference type="Pfam" id="PF16123">
    <property type="entry name" value="HAGH_C"/>
    <property type="match status" value="1"/>
</dbReference>
<evidence type="ECO:0000256" key="7">
    <source>
        <dbReference type="HAMAP-Rule" id="MF_01374"/>
    </source>
</evidence>
<dbReference type="CDD" id="cd07723">
    <property type="entry name" value="hydroxyacylglutathione_hydrolase_MBL-fold"/>
    <property type="match status" value="1"/>
</dbReference>
<keyword evidence="6 7" id="KW-0862">Zinc</keyword>
<reference evidence="10" key="1">
    <citation type="journal article" date="2019" name="Int. J. Syst. Evol. Microbiol.">
        <title>The Global Catalogue of Microorganisms (GCM) 10K type strain sequencing project: providing services to taxonomists for standard genome sequencing and annotation.</title>
        <authorList>
            <consortium name="The Broad Institute Genomics Platform"/>
            <consortium name="The Broad Institute Genome Sequencing Center for Infectious Disease"/>
            <person name="Wu L."/>
            <person name="Ma J."/>
        </authorList>
    </citation>
    <scope>NUCLEOTIDE SEQUENCE [LARGE SCALE GENOMIC DNA]</scope>
    <source>
        <strain evidence="10">NBRC 102146</strain>
    </source>
</reference>
<dbReference type="InterPro" id="IPR050110">
    <property type="entry name" value="Glyoxalase_II_hydrolase"/>
</dbReference>
<name>A0ABQ5Z3J0_9SPHN</name>
<feature type="binding site" evidence="7">
    <location>
        <position position="63"/>
    </location>
    <ligand>
        <name>Zn(2+)</name>
        <dbReference type="ChEBI" id="CHEBI:29105"/>
        <label>2</label>
    </ligand>
</feature>
<keyword evidence="5 7" id="KW-0378">Hydrolase</keyword>
<feature type="binding site" evidence="7">
    <location>
        <position position="136"/>
    </location>
    <ligand>
        <name>Zn(2+)</name>
        <dbReference type="ChEBI" id="CHEBI:29105"/>
        <label>1</label>
    </ligand>
</feature>
<dbReference type="PANTHER" id="PTHR43705">
    <property type="entry name" value="HYDROXYACYLGLUTATHIONE HYDROLASE"/>
    <property type="match status" value="1"/>
</dbReference>
<dbReference type="HAMAP" id="MF_01374">
    <property type="entry name" value="Glyoxalase_2"/>
    <property type="match status" value="1"/>
</dbReference>
<comment type="similarity">
    <text evidence="3 7">Belongs to the metallo-beta-lactamase superfamily. Glyoxalase II family.</text>
</comment>
<dbReference type="EC" id="3.1.2.6" evidence="7"/>
<dbReference type="Proteomes" id="UP001156703">
    <property type="component" value="Unassembled WGS sequence"/>
</dbReference>
<dbReference type="Gene3D" id="3.60.15.10">
    <property type="entry name" value="Ribonuclease Z/Hydroxyacylglutathione hydrolase-like"/>
    <property type="match status" value="1"/>
</dbReference>
<feature type="binding site" evidence="7">
    <location>
        <position position="174"/>
    </location>
    <ligand>
        <name>Zn(2+)</name>
        <dbReference type="ChEBI" id="CHEBI:29105"/>
        <label>2</label>
    </ligand>
</feature>
<dbReference type="InterPro" id="IPR001279">
    <property type="entry name" value="Metallo-B-lactamas"/>
</dbReference>
<evidence type="ECO:0000313" key="9">
    <source>
        <dbReference type="EMBL" id="GLR46560.1"/>
    </source>
</evidence>
<protein>
    <recommendedName>
        <fullName evidence="7">Hydroxyacylglutathione hydrolase</fullName>
        <ecNumber evidence="7">3.1.2.6</ecNumber>
    </recommendedName>
    <alternativeName>
        <fullName evidence="7">Glyoxalase II</fullName>
        <shortName evidence="7">Glx II</shortName>
    </alternativeName>
</protein>
<evidence type="ECO:0000256" key="1">
    <source>
        <dbReference type="ARBA" id="ARBA00001623"/>
    </source>
</evidence>
<accession>A0ABQ5Z3J0</accession>
<gene>
    <name evidence="7 9" type="primary">gloB</name>
    <name evidence="9" type="ORF">GCM10007925_02710</name>
</gene>
<feature type="binding site" evidence="7">
    <location>
        <position position="61"/>
    </location>
    <ligand>
        <name>Zn(2+)</name>
        <dbReference type="ChEBI" id="CHEBI:29105"/>
        <label>1</label>
    </ligand>
</feature>
<comment type="pathway">
    <text evidence="2 7">Secondary metabolite metabolism; methylglyoxal degradation; (R)-lactate from methylglyoxal: step 2/2.</text>
</comment>
<proteinExistence type="inferred from homology"/>
<evidence type="ECO:0000259" key="8">
    <source>
        <dbReference type="SMART" id="SM00849"/>
    </source>
</evidence>
<feature type="binding site" evidence="7">
    <location>
        <position position="64"/>
    </location>
    <ligand>
        <name>Zn(2+)</name>
        <dbReference type="ChEBI" id="CHEBI:29105"/>
        <label>2</label>
    </ligand>
</feature>
<dbReference type="GO" id="GO:0016787">
    <property type="term" value="F:hydrolase activity"/>
    <property type="evidence" value="ECO:0007669"/>
    <property type="project" value="UniProtKB-KW"/>
</dbReference>
<dbReference type="PIRSF" id="PIRSF005457">
    <property type="entry name" value="Glx"/>
    <property type="match status" value="1"/>
</dbReference>
<dbReference type="NCBIfam" id="TIGR03413">
    <property type="entry name" value="GSH_gloB"/>
    <property type="match status" value="1"/>
</dbReference>
<evidence type="ECO:0000256" key="4">
    <source>
        <dbReference type="ARBA" id="ARBA00022723"/>
    </source>
</evidence>
<evidence type="ECO:0000313" key="10">
    <source>
        <dbReference type="Proteomes" id="UP001156703"/>
    </source>
</evidence>
<dbReference type="InterPro" id="IPR017782">
    <property type="entry name" value="Hydroxyacylglutathione_Hdrlase"/>
</dbReference>
<dbReference type="SMART" id="SM00849">
    <property type="entry name" value="Lactamase_B"/>
    <property type="match status" value="1"/>
</dbReference>
<feature type="binding site" evidence="7">
    <location>
        <position position="59"/>
    </location>
    <ligand>
        <name>Zn(2+)</name>
        <dbReference type="ChEBI" id="CHEBI:29105"/>
        <label>1</label>
    </ligand>
</feature>
<dbReference type="EMBL" id="BSOO01000002">
    <property type="protein sequence ID" value="GLR46560.1"/>
    <property type="molecule type" value="Genomic_DNA"/>
</dbReference>
<comment type="catalytic activity">
    <reaction evidence="1 7">
        <text>an S-(2-hydroxyacyl)glutathione + H2O = a 2-hydroxy carboxylate + glutathione + H(+)</text>
        <dbReference type="Rhea" id="RHEA:21864"/>
        <dbReference type="ChEBI" id="CHEBI:15377"/>
        <dbReference type="ChEBI" id="CHEBI:15378"/>
        <dbReference type="ChEBI" id="CHEBI:57925"/>
        <dbReference type="ChEBI" id="CHEBI:58896"/>
        <dbReference type="ChEBI" id="CHEBI:71261"/>
        <dbReference type="EC" id="3.1.2.6"/>
    </reaction>
</comment>
<feature type="binding site" evidence="7">
    <location>
        <position position="117"/>
    </location>
    <ligand>
        <name>Zn(2+)</name>
        <dbReference type="ChEBI" id="CHEBI:29105"/>
        <label>1</label>
    </ligand>
</feature>
<comment type="cofactor">
    <cofactor evidence="7">
        <name>Zn(2+)</name>
        <dbReference type="ChEBI" id="CHEBI:29105"/>
    </cofactor>
    <text evidence="7">Binds 2 Zn(2+) ions per subunit.</text>
</comment>
<dbReference type="InterPro" id="IPR032282">
    <property type="entry name" value="HAGH_C"/>
</dbReference>
<sequence length="245" mass="26908">MAAPRFDIGCIPALTDNYIWLLRCSETGEAAVIDPSVDGPVLNAFRNVGWEVGQILNTHWHPDHVGGNAGIKEATGCTITGPAAEADRIPGIDVQVREGDRVRVGKLEAVVWEVPGHTLGHIAYYFEDNGMLFIGDTLFAMGCGRLFEGTAEQMYGNMVRLRALPEDVVVYPAHEYTLANARFCVAQRPGDQLLKQRLAVVEEARARDMNTLPVTIGEERVTNPFLMAHDAAEFARLRAVKDSFS</sequence>
<dbReference type="SUPFAM" id="SSF56281">
    <property type="entry name" value="Metallo-hydrolase/oxidoreductase"/>
    <property type="match status" value="1"/>
</dbReference>
<comment type="caution">
    <text evidence="9">The sequence shown here is derived from an EMBL/GenBank/DDBJ whole genome shotgun (WGS) entry which is preliminary data.</text>
</comment>
<keyword evidence="10" id="KW-1185">Reference proteome</keyword>
<evidence type="ECO:0000256" key="6">
    <source>
        <dbReference type="ARBA" id="ARBA00022833"/>
    </source>
</evidence>
<organism evidence="9 10">
    <name type="scientific">Sphingomonas astaxanthinifaciens DSM 22298</name>
    <dbReference type="NCBI Taxonomy" id="1123267"/>
    <lineage>
        <taxon>Bacteria</taxon>
        <taxon>Pseudomonadati</taxon>
        <taxon>Pseudomonadota</taxon>
        <taxon>Alphaproteobacteria</taxon>
        <taxon>Sphingomonadales</taxon>
        <taxon>Sphingomonadaceae</taxon>
        <taxon>Sphingomonas</taxon>
    </lineage>
</organism>
<comment type="function">
    <text evidence="7">Thiolesterase that catalyzes the hydrolysis of S-D-lactoyl-glutathione to form glutathione and D-lactic acid.</text>
</comment>
<dbReference type="PANTHER" id="PTHR43705:SF1">
    <property type="entry name" value="HYDROXYACYLGLUTATHIONE HYDROLASE GLOB"/>
    <property type="match status" value="1"/>
</dbReference>
<dbReference type="RefSeq" id="WP_029941459.1">
    <property type="nucleotide sequence ID" value="NZ_BSOO01000002.1"/>
</dbReference>
<dbReference type="Pfam" id="PF00753">
    <property type="entry name" value="Lactamase_B"/>
    <property type="match status" value="1"/>
</dbReference>
<evidence type="ECO:0000256" key="2">
    <source>
        <dbReference type="ARBA" id="ARBA00004963"/>
    </source>
</evidence>
<comment type="subunit">
    <text evidence="7">Monomer.</text>
</comment>
<evidence type="ECO:0000256" key="3">
    <source>
        <dbReference type="ARBA" id="ARBA00006759"/>
    </source>
</evidence>
<feature type="domain" description="Metallo-beta-lactamase" evidence="8">
    <location>
        <begin position="16"/>
        <end position="174"/>
    </location>
</feature>
<evidence type="ECO:0000256" key="5">
    <source>
        <dbReference type="ARBA" id="ARBA00022801"/>
    </source>
</evidence>
<dbReference type="InterPro" id="IPR036866">
    <property type="entry name" value="RibonucZ/Hydroxyglut_hydro"/>
</dbReference>
<dbReference type="InterPro" id="IPR035680">
    <property type="entry name" value="Clx_II_MBL"/>
</dbReference>